<dbReference type="RefSeq" id="WP_141521630.1">
    <property type="nucleotide sequence ID" value="NZ_JALHLE010000028.1"/>
</dbReference>
<reference evidence="1" key="1">
    <citation type="submission" date="2022-03" db="EMBL/GenBank/DDBJ databases">
        <title>Identification of a novel bacterium isolated from mangrove sediments.</title>
        <authorList>
            <person name="Pan X."/>
        </authorList>
    </citation>
    <scope>NUCLEOTIDE SEQUENCE</scope>
    <source>
        <strain evidence="1">B2580</strain>
    </source>
</reference>
<organism evidence="1 2">
    <name type="scientific">Novosphingobium album</name>
    <name type="common">ex Hu et al. 2023</name>
    <dbReference type="NCBI Taxonomy" id="2930093"/>
    <lineage>
        <taxon>Bacteria</taxon>
        <taxon>Pseudomonadati</taxon>
        <taxon>Pseudomonadota</taxon>
        <taxon>Alphaproteobacteria</taxon>
        <taxon>Sphingomonadales</taxon>
        <taxon>Sphingomonadaceae</taxon>
        <taxon>Novosphingobium</taxon>
    </lineage>
</organism>
<evidence type="ECO:0000313" key="2">
    <source>
        <dbReference type="Proteomes" id="UP001162880"/>
    </source>
</evidence>
<name>A0ABT0B5L1_9SPHN</name>
<evidence type="ECO:0000313" key="1">
    <source>
        <dbReference type="EMBL" id="MCJ2180089.1"/>
    </source>
</evidence>
<gene>
    <name evidence="1" type="ORF">MTR64_16080</name>
</gene>
<proteinExistence type="predicted"/>
<dbReference type="Proteomes" id="UP001162880">
    <property type="component" value="Unassembled WGS sequence"/>
</dbReference>
<comment type="caution">
    <text evidence="1">The sequence shown here is derived from an EMBL/GenBank/DDBJ whole genome shotgun (WGS) entry which is preliminary data.</text>
</comment>
<keyword evidence="2" id="KW-1185">Reference proteome</keyword>
<sequence>MNSDSRVTVYKMRVNESAFAMTLNAIRQLSRRHLRYETLSGVINYTISTDIAPPFEAIEELRLGAPFDGDIQIFLRLHANKRDQFEHFRKRLQELVDFPVSARETVIFCCLLVTLSD</sequence>
<dbReference type="EMBL" id="JALHLE010000028">
    <property type="protein sequence ID" value="MCJ2180089.1"/>
    <property type="molecule type" value="Genomic_DNA"/>
</dbReference>
<accession>A0ABT0B5L1</accession>
<protein>
    <submittedName>
        <fullName evidence="1">Uncharacterized protein</fullName>
    </submittedName>
</protein>